<keyword evidence="9 11" id="KW-0472">Membrane</keyword>
<evidence type="ECO:0000313" key="14">
    <source>
        <dbReference type="Proteomes" id="UP000228945"/>
    </source>
</evidence>
<evidence type="ECO:0000256" key="10">
    <source>
        <dbReference type="ARBA" id="ARBA00023310"/>
    </source>
</evidence>
<keyword evidence="10 11" id="KW-0066">ATP synthesis</keyword>
<sequence length="265" mass="28615">MANPIDQFQIKPIEGLDLGVVVLPFLGEQRLAFTNSHVAMTIAFGLVVLFLHLATAKPRIVPGRLQTTGEALFGMIDSMTGQIIGHEGRRYMPFVFTLFMLILAMNMLGMFLTFTATSQLAVTGTYAGLTILLVLAVGFSRNGLRFFLLFWPAGAPLLIRPLVGLIEFVSFLLRPLTLALRLFGIMLGGHVAMKIFAGFVVTMGAAALGGVGFVQWIALPVAGLSMGMVVFTTALEFVVAFLQAFVFAILATLYLNEVVNLGEGH</sequence>
<evidence type="ECO:0000256" key="3">
    <source>
        <dbReference type="ARBA" id="ARBA00022448"/>
    </source>
</evidence>
<comment type="function">
    <text evidence="11 12">Key component of the proton channel; it plays a direct role in the translocation of protons across the membrane.</text>
</comment>
<keyword evidence="5 11" id="KW-0812">Transmembrane</keyword>
<feature type="transmembrane region" description="Helical" evidence="11">
    <location>
        <begin position="195"/>
        <end position="218"/>
    </location>
</feature>
<keyword evidence="3 11" id="KW-0813">Transport</keyword>
<evidence type="ECO:0000256" key="1">
    <source>
        <dbReference type="ARBA" id="ARBA00004141"/>
    </source>
</evidence>
<dbReference type="HAMAP" id="MF_01393">
    <property type="entry name" value="ATP_synth_a_bact"/>
    <property type="match status" value="1"/>
</dbReference>
<dbReference type="PANTHER" id="PTHR11410">
    <property type="entry name" value="ATP SYNTHASE SUBUNIT A"/>
    <property type="match status" value="1"/>
</dbReference>
<evidence type="ECO:0000256" key="4">
    <source>
        <dbReference type="ARBA" id="ARBA00022547"/>
    </source>
</evidence>
<comment type="subcellular location">
    <subcellularLocation>
        <location evidence="11 12">Cell membrane</location>
        <topology evidence="11 12">Multi-pass membrane protein</topology>
    </subcellularLocation>
    <subcellularLocation>
        <location evidence="1">Membrane</location>
        <topology evidence="1">Multi-pass membrane protein</topology>
    </subcellularLocation>
</comment>
<evidence type="ECO:0000256" key="7">
    <source>
        <dbReference type="ARBA" id="ARBA00022989"/>
    </source>
</evidence>
<dbReference type="PRINTS" id="PR00123">
    <property type="entry name" value="ATPASEA"/>
</dbReference>
<keyword evidence="7 11" id="KW-1133">Transmembrane helix</keyword>
<dbReference type="RefSeq" id="WP_099622277.1">
    <property type="nucleotide sequence ID" value="NZ_CP024201.1"/>
</dbReference>
<gene>
    <name evidence="11" type="primary">atpB</name>
    <name evidence="13" type="ORF">CSW64_11705</name>
</gene>
<keyword evidence="4 11" id="KW-0138">CF(0)</keyword>
<dbReference type="GO" id="GO:0005886">
    <property type="term" value="C:plasma membrane"/>
    <property type="evidence" value="ECO:0007669"/>
    <property type="project" value="UniProtKB-SubCell"/>
</dbReference>
<dbReference type="InterPro" id="IPR035908">
    <property type="entry name" value="F0_ATP_A_sf"/>
</dbReference>
<feature type="transmembrane region" description="Helical" evidence="11">
    <location>
        <begin position="120"/>
        <end position="139"/>
    </location>
</feature>
<dbReference type="Gene3D" id="1.20.120.220">
    <property type="entry name" value="ATP synthase, F0 complex, subunit A"/>
    <property type="match status" value="1"/>
</dbReference>
<evidence type="ECO:0000256" key="12">
    <source>
        <dbReference type="RuleBase" id="RU000483"/>
    </source>
</evidence>
<proteinExistence type="inferred from homology"/>
<evidence type="ECO:0000256" key="2">
    <source>
        <dbReference type="ARBA" id="ARBA00006810"/>
    </source>
</evidence>
<evidence type="ECO:0000256" key="8">
    <source>
        <dbReference type="ARBA" id="ARBA00023065"/>
    </source>
</evidence>
<keyword evidence="11" id="KW-1003">Cell membrane</keyword>
<dbReference type="OrthoDB" id="9809130at2"/>
<evidence type="ECO:0000256" key="6">
    <source>
        <dbReference type="ARBA" id="ARBA00022781"/>
    </source>
</evidence>
<dbReference type="KEGG" id="cmb:CSW64_11705"/>
<feature type="transmembrane region" description="Helical" evidence="11">
    <location>
        <begin position="38"/>
        <end position="56"/>
    </location>
</feature>
<reference evidence="13 14" key="1">
    <citation type="submission" date="2017-10" db="EMBL/GenBank/DDBJ databases">
        <title>Genome sequence of Caulobacter mirabilis FWC38.</title>
        <authorList>
            <person name="Fiebig A."/>
            <person name="Crosson S."/>
        </authorList>
    </citation>
    <scope>NUCLEOTIDE SEQUENCE [LARGE SCALE GENOMIC DNA]</scope>
    <source>
        <strain evidence="13 14">FWC 38</strain>
    </source>
</reference>
<dbReference type="AlphaFoldDB" id="A0A2D2AYD8"/>
<dbReference type="InterPro" id="IPR000568">
    <property type="entry name" value="ATP_synth_F0_asu"/>
</dbReference>
<keyword evidence="8 11" id="KW-0406">Ion transport</keyword>
<dbReference type="NCBIfam" id="NF004482">
    <property type="entry name" value="PRK05815.2-4"/>
    <property type="match status" value="1"/>
</dbReference>
<dbReference type="EMBL" id="CP024201">
    <property type="protein sequence ID" value="ATQ43026.1"/>
    <property type="molecule type" value="Genomic_DNA"/>
</dbReference>
<dbReference type="InterPro" id="IPR045083">
    <property type="entry name" value="ATP_synth_F0_asu_bact/mt"/>
</dbReference>
<organism evidence="13 14">
    <name type="scientific">Caulobacter mirabilis</name>
    <dbReference type="NCBI Taxonomy" id="69666"/>
    <lineage>
        <taxon>Bacteria</taxon>
        <taxon>Pseudomonadati</taxon>
        <taxon>Pseudomonadota</taxon>
        <taxon>Alphaproteobacteria</taxon>
        <taxon>Caulobacterales</taxon>
        <taxon>Caulobacteraceae</taxon>
        <taxon>Caulobacter</taxon>
    </lineage>
</organism>
<dbReference type="GO" id="GO:0046933">
    <property type="term" value="F:proton-transporting ATP synthase activity, rotational mechanism"/>
    <property type="evidence" value="ECO:0007669"/>
    <property type="project" value="UniProtKB-UniRule"/>
</dbReference>
<keyword evidence="6 11" id="KW-0375">Hydrogen ion transport</keyword>
<protein>
    <recommendedName>
        <fullName evidence="11 12">ATP synthase subunit a</fullName>
    </recommendedName>
    <alternativeName>
        <fullName evidence="11">ATP synthase F0 sector subunit a</fullName>
    </alternativeName>
    <alternativeName>
        <fullName evidence="11">F-ATPase subunit 6</fullName>
    </alternativeName>
</protein>
<feature type="transmembrane region" description="Helical" evidence="11">
    <location>
        <begin position="94"/>
        <end position="114"/>
    </location>
</feature>
<evidence type="ECO:0000313" key="13">
    <source>
        <dbReference type="EMBL" id="ATQ43026.1"/>
    </source>
</evidence>
<keyword evidence="14" id="KW-1185">Reference proteome</keyword>
<dbReference type="Pfam" id="PF00119">
    <property type="entry name" value="ATP-synt_A"/>
    <property type="match status" value="1"/>
</dbReference>
<evidence type="ECO:0000256" key="5">
    <source>
        <dbReference type="ARBA" id="ARBA00022692"/>
    </source>
</evidence>
<dbReference type="SUPFAM" id="SSF81336">
    <property type="entry name" value="F1F0 ATP synthase subunit A"/>
    <property type="match status" value="1"/>
</dbReference>
<name>A0A2D2AYD8_9CAUL</name>
<dbReference type="NCBIfam" id="TIGR01131">
    <property type="entry name" value="ATP_synt_6_or_A"/>
    <property type="match status" value="1"/>
</dbReference>
<dbReference type="GO" id="GO:0045259">
    <property type="term" value="C:proton-transporting ATP synthase complex"/>
    <property type="evidence" value="ECO:0007669"/>
    <property type="project" value="UniProtKB-KW"/>
</dbReference>
<comment type="similarity">
    <text evidence="2 11 12">Belongs to the ATPase A chain family.</text>
</comment>
<feature type="transmembrane region" description="Helical" evidence="11">
    <location>
        <begin position="146"/>
        <end position="163"/>
    </location>
</feature>
<feature type="transmembrane region" description="Helical" evidence="11">
    <location>
        <begin position="230"/>
        <end position="255"/>
    </location>
</feature>
<dbReference type="PANTHER" id="PTHR11410:SF0">
    <property type="entry name" value="ATP SYNTHASE SUBUNIT A"/>
    <property type="match status" value="1"/>
</dbReference>
<evidence type="ECO:0000256" key="9">
    <source>
        <dbReference type="ARBA" id="ARBA00023136"/>
    </source>
</evidence>
<dbReference type="Proteomes" id="UP000228945">
    <property type="component" value="Chromosome"/>
</dbReference>
<accession>A0A2D2AYD8</accession>
<dbReference type="CDD" id="cd00310">
    <property type="entry name" value="ATP-synt_Fo_a_6"/>
    <property type="match status" value="1"/>
</dbReference>
<evidence type="ECO:0000256" key="11">
    <source>
        <dbReference type="HAMAP-Rule" id="MF_01393"/>
    </source>
</evidence>